<reference evidence="2 3" key="1">
    <citation type="submission" date="2020-04" db="EMBL/GenBank/DDBJ databases">
        <title>Draft genome of Pyxidicoccus fallax type strain.</title>
        <authorList>
            <person name="Whitworth D.E."/>
        </authorList>
    </citation>
    <scope>NUCLEOTIDE SEQUENCE [LARGE SCALE GENOMIC DNA]</scope>
    <source>
        <strain evidence="2 3">DSM 14698</strain>
    </source>
</reference>
<dbReference type="EMBL" id="JABBJJ010000132">
    <property type="protein sequence ID" value="NMO18320.1"/>
    <property type="molecule type" value="Genomic_DNA"/>
</dbReference>
<accession>A0A848LKU8</accession>
<dbReference type="AlphaFoldDB" id="A0A848LKU8"/>
<name>A0A848LKU8_9BACT</name>
<comment type="caution">
    <text evidence="2">The sequence shown here is derived from an EMBL/GenBank/DDBJ whole genome shotgun (WGS) entry which is preliminary data.</text>
</comment>
<evidence type="ECO:0000256" key="1">
    <source>
        <dbReference type="SAM" id="MobiDB-lite"/>
    </source>
</evidence>
<proteinExistence type="predicted"/>
<dbReference type="PROSITE" id="PS51257">
    <property type="entry name" value="PROKAR_LIPOPROTEIN"/>
    <property type="match status" value="1"/>
</dbReference>
<sequence>MNETRRWDRFAVAVLFVTVMGACANTTTSRYPDGTGAPTPYQYVLETRVVTTSAKRGTISDITYRAELFPDPEAPGNFIGPGYYLGFQVGCGDDPTRVEVEGDLDASVSERSRNQVIYTLTTTDWRWPRHSKRAEEEEEELSEEELEKLAALGSVQNVLEGVKLKGTRTVATRTSVADSGSGCAGEVTTAITETVDRLPIENVLRAVARVSRVTLRGEVAVLDGSLSTPPHRIGRYEWKLSPDDSCPKGVREMTYTEKVVSVMLLCGMNATLTVTEKEGSADASAPGSMRADSITASLPVGGR</sequence>
<dbReference type="RefSeq" id="WP_169347591.1">
    <property type="nucleotide sequence ID" value="NZ_JABBJJ010000132.1"/>
</dbReference>
<dbReference type="Proteomes" id="UP000518300">
    <property type="component" value="Unassembled WGS sequence"/>
</dbReference>
<evidence type="ECO:0008006" key="4">
    <source>
        <dbReference type="Google" id="ProtNLM"/>
    </source>
</evidence>
<keyword evidence="3" id="KW-1185">Reference proteome</keyword>
<organism evidence="2 3">
    <name type="scientific">Pyxidicoccus fallax</name>
    <dbReference type="NCBI Taxonomy" id="394095"/>
    <lineage>
        <taxon>Bacteria</taxon>
        <taxon>Pseudomonadati</taxon>
        <taxon>Myxococcota</taxon>
        <taxon>Myxococcia</taxon>
        <taxon>Myxococcales</taxon>
        <taxon>Cystobacterineae</taxon>
        <taxon>Myxococcaceae</taxon>
        <taxon>Pyxidicoccus</taxon>
    </lineage>
</organism>
<protein>
    <recommendedName>
        <fullName evidence="4">Lipoprotein</fullName>
    </recommendedName>
</protein>
<gene>
    <name evidence="2" type="ORF">HG543_26180</name>
</gene>
<evidence type="ECO:0000313" key="2">
    <source>
        <dbReference type="EMBL" id="NMO18320.1"/>
    </source>
</evidence>
<feature type="region of interest" description="Disordered" evidence="1">
    <location>
        <begin position="279"/>
        <end position="303"/>
    </location>
</feature>
<evidence type="ECO:0000313" key="3">
    <source>
        <dbReference type="Proteomes" id="UP000518300"/>
    </source>
</evidence>